<dbReference type="OrthoDB" id="6227380at2"/>
<reference evidence="2 3" key="1">
    <citation type="journal article" date="2005" name="Int. J. Syst. Evol. Microbiol.">
        <title>Nitrincola lacisaponensis gen. nov., sp. nov., a novel alkaliphilic bacterium isolated from an alkaline, saline lake.</title>
        <authorList>
            <person name="Dimitriu P.A."/>
            <person name="Shukla S.K."/>
            <person name="Conradt J."/>
            <person name="Marquez M.C."/>
            <person name="Ventosa A."/>
            <person name="Maglia A."/>
            <person name="Peyton B.M."/>
            <person name="Pinkart H.C."/>
            <person name="Mormile M.R."/>
        </authorList>
    </citation>
    <scope>NUCLEOTIDE SEQUENCE [LARGE SCALE GENOMIC DNA]</scope>
    <source>
        <strain evidence="2 3">4CA</strain>
    </source>
</reference>
<sequence>MPGRGGYSQGIRLLELAVVVILAGLLATAGIQRIMLLQREARVLMVENFAQSLKLAGRMVYLQSSAVGKLGERRYRLTAYGLGEGSEIEVQYGYPAITSTDNILRLFDDLSGRWHLNIDGEWLQACVDSRPDCLVRYQPPEQPGGQPRLEQRLEGC</sequence>
<dbReference type="SUPFAM" id="SSF54523">
    <property type="entry name" value="Pili subunits"/>
    <property type="match status" value="1"/>
</dbReference>
<dbReference type="AlphaFoldDB" id="A0A063Y192"/>
<protein>
    <recommendedName>
        <fullName evidence="4">Prepilin-type N-terminal cleavage/methylation domain-containing protein</fullName>
    </recommendedName>
</protein>
<evidence type="ECO:0000313" key="2">
    <source>
        <dbReference type="EMBL" id="KDE40083.1"/>
    </source>
</evidence>
<evidence type="ECO:0000256" key="1">
    <source>
        <dbReference type="SAM" id="Phobius"/>
    </source>
</evidence>
<organism evidence="2 3">
    <name type="scientific">Nitrincola lacisaponensis</name>
    <dbReference type="NCBI Taxonomy" id="267850"/>
    <lineage>
        <taxon>Bacteria</taxon>
        <taxon>Pseudomonadati</taxon>
        <taxon>Pseudomonadota</taxon>
        <taxon>Gammaproteobacteria</taxon>
        <taxon>Oceanospirillales</taxon>
        <taxon>Oceanospirillaceae</taxon>
        <taxon>Nitrincola</taxon>
    </lineage>
</organism>
<proteinExistence type="predicted"/>
<comment type="caution">
    <text evidence="2">The sequence shown here is derived from an EMBL/GenBank/DDBJ whole genome shotgun (WGS) entry which is preliminary data.</text>
</comment>
<keyword evidence="1" id="KW-0472">Membrane</keyword>
<dbReference type="Proteomes" id="UP000027318">
    <property type="component" value="Unassembled WGS sequence"/>
</dbReference>
<accession>A0A063Y192</accession>
<dbReference type="EMBL" id="JMSZ01000016">
    <property type="protein sequence ID" value="KDE40083.1"/>
    <property type="molecule type" value="Genomic_DNA"/>
</dbReference>
<keyword evidence="1" id="KW-1133">Transmembrane helix</keyword>
<gene>
    <name evidence="2" type="ORF">ADINL_0675</name>
</gene>
<keyword evidence="3" id="KW-1185">Reference proteome</keyword>
<dbReference type="InterPro" id="IPR045584">
    <property type="entry name" value="Pilin-like"/>
</dbReference>
<feature type="transmembrane region" description="Helical" evidence="1">
    <location>
        <begin position="16"/>
        <end position="36"/>
    </location>
</feature>
<dbReference type="STRING" id="267850.ADINL_0675"/>
<name>A0A063Y192_9GAMM</name>
<dbReference type="RefSeq" id="WP_036544000.1">
    <property type="nucleotide sequence ID" value="NZ_JMSZ01000016.1"/>
</dbReference>
<evidence type="ECO:0008006" key="4">
    <source>
        <dbReference type="Google" id="ProtNLM"/>
    </source>
</evidence>
<evidence type="ECO:0000313" key="3">
    <source>
        <dbReference type="Proteomes" id="UP000027318"/>
    </source>
</evidence>
<keyword evidence="1" id="KW-0812">Transmembrane</keyword>